<organism evidence="7 8">
    <name type="scientific">Halobellus litoreus</name>
    <dbReference type="NCBI Taxonomy" id="755310"/>
    <lineage>
        <taxon>Archaea</taxon>
        <taxon>Methanobacteriati</taxon>
        <taxon>Methanobacteriota</taxon>
        <taxon>Stenosarchaea group</taxon>
        <taxon>Halobacteria</taxon>
        <taxon>Halobacteriales</taxon>
        <taxon>Haloferacaceae</taxon>
        <taxon>Halobellus</taxon>
    </lineage>
</organism>
<comment type="caution">
    <text evidence="7">The sequence shown here is derived from an EMBL/GenBank/DDBJ whole genome shotgun (WGS) entry which is preliminary data.</text>
</comment>
<evidence type="ECO:0000259" key="6">
    <source>
        <dbReference type="PROSITE" id="PS50977"/>
    </source>
</evidence>
<evidence type="ECO:0000313" key="7">
    <source>
        <dbReference type="EMBL" id="MFD1686241.1"/>
    </source>
</evidence>
<evidence type="ECO:0000256" key="5">
    <source>
        <dbReference type="PROSITE-ProRule" id="PRU00335"/>
    </source>
</evidence>
<dbReference type="GO" id="GO:0003677">
    <property type="term" value="F:DNA binding"/>
    <property type="evidence" value="ECO:0007669"/>
    <property type="project" value="UniProtKB-UniRule"/>
</dbReference>
<keyword evidence="4" id="KW-0804">Transcription</keyword>
<gene>
    <name evidence="7" type="ORF">ACFSAS_11515</name>
</gene>
<keyword evidence="3 5" id="KW-0238">DNA-binding</keyword>
<evidence type="ECO:0000313" key="8">
    <source>
        <dbReference type="Proteomes" id="UP001597092"/>
    </source>
</evidence>
<evidence type="ECO:0000256" key="4">
    <source>
        <dbReference type="ARBA" id="ARBA00023163"/>
    </source>
</evidence>
<dbReference type="InterPro" id="IPR001647">
    <property type="entry name" value="HTH_TetR"/>
</dbReference>
<evidence type="ECO:0000256" key="2">
    <source>
        <dbReference type="ARBA" id="ARBA00023015"/>
    </source>
</evidence>
<dbReference type="Gene3D" id="1.10.357.10">
    <property type="entry name" value="Tetracycline Repressor, domain 2"/>
    <property type="match status" value="1"/>
</dbReference>
<dbReference type="SUPFAM" id="SSF48498">
    <property type="entry name" value="Tetracyclin repressor-like, C-terminal domain"/>
    <property type="match status" value="1"/>
</dbReference>
<dbReference type="SUPFAM" id="SSF46689">
    <property type="entry name" value="Homeodomain-like"/>
    <property type="match status" value="1"/>
</dbReference>
<sequence>MTDAPTDILHATHRALCEHGYAELTMQDIADETDLSKASIHYHYDCKHDLLVAFLDHLYERFEERIDDPDGETPAERLCTLVDSLMARQSDAPAFQTALLEIKAQSPYDDAFRKRLQRFDDAFTDAVREVVSEGVADGTFREDVDPDVVASFLTTFVNGAQTRHVGVGHPLDESAEAVHGYIGDRLLSDSRANVAVGSSEGVDVGGASE</sequence>
<dbReference type="PANTHER" id="PTHR30055">
    <property type="entry name" value="HTH-TYPE TRANSCRIPTIONAL REGULATOR RUTR"/>
    <property type="match status" value="1"/>
</dbReference>
<dbReference type="Proteomes" id="UP001597092">
    <property type="component" value="Unassembled WGS sequence"/>
</dbReference>
<dbReference type="RefSeq" id="WP_256308867.1">
    <property type="nucleotide sequence ID" value="NZ_JANHAW010000003.1"/>
</dbReference>
<accession>A0ABD6DVD7</accession>
<keyword evidence="2" id="KW-0805">Transcription regulation</keyword>
<dbReference type="InterPro" id="IPR050109">
    <property type="entry name" value="HTH-type_TetR-like_transc_reg"/>
</dbReference>
<protein>
    <submittedName>
        <fullName evidence="7">TetR/AcrR family transcriptional regulator</fullName>
    </submittedName>
</protein>
<keyword evidence="8" id="KW-1185">Reference proteome</keyword>
<reference evidence="7 8" key="1">
    <citation type="journal article" date="2019" name="Int. J. Syst. Evol. Microbiol.">
        <title>The Global Catalogue of Microorganisms (GCM) 10K type strain sequencing project: providing services to taxonomists for standard genome sequencing and annotation.</title>
        <authorList>
            <consortium name="The Broad Institute Genomics Platform"/>
            <consortium name="The Broad Institute Genome Sequencing Center for Infectious Disease"/>
            <person name="Wu L."/>
            <person name="Ma J."/>
        </authorList>
    </citation>
    <scope>NUCLEOTIDE SEQUENCE [LARGE SCALE GENOMIC DNA]</scope>
    <source>
        <strain evidence="7 8">CGMCC 1.10387</strain>
    </source>
</reference>
<dbReference type="Pfam" id="PF00440">
    <property type="entry name" value="TetR_N"/>
    <property type="match status" value="1"/>
</dbReference>
<name>A0ABD6DVD7_9EURY</name>
<dbReference type="Pfam" id="PF13977">
    <property type="entry name" value="TetR_C_6"/>
    <property type="match status" value="1"/>
</dbReference>
<dbReference type="EMBL" id="JBHUDP010000003">
    <property type="protein sequence ID" value="MFD1686241.1"/>
    <property type="molecule type" value="Genomic_DNA"/>
</dbReference>
<dbReference type="PANTHER" id="PTHR30055:SF234">
    <property type="entry name" value="HTH-TYPE TRANSCRIPTIONAL REGULATOR BETI"/>
    <property type="match status" value="1"/>
</dbReference>
<proteinExistence type="predicted"/>
<keyword evidence="1" id="KW-0678">Repressor</keyword>
<dbReference type="PRINTS" id="PR00455">
    <property type="entry name" value="HTHTETR"/>
</dbReference>
<feature type="domain" description="HTH tetR-type" evidence="6">
    <location>
        <begin position="2"/>
        <end position="62"/>
    </location>
</feature>
<dbReference type="AlphaFoldDB" id="A0ABD6DVD7"/>
<dbReference type="InterPro" id="IPR039538">
    <property type="entry name" value="BetI_C"/>
</dbReference>
<dbReference type="InterPro" id="IPR009057">
    <property type="entry name" value="Homeodomain-like_sf"/>
</dbReference>
<evidence type="ECO:0000256" key="3">
    <source>
        <dbReference type="ARBA" id="ARBA00023125"/>
    </source>
</evidence>
<dbReference type="PROSITE" id="PS50977">
    <property type="entry name" value="HTH_TETR_2"/>
    <property type="match status" value="1"/>
</dbReference>
<evidence type="ECO:0000256" key="1">
    <source>
        <dbReference type="ARBA" id="ARBA00022491"/>
    </source>
</evidence>
<feature type="DNA-binding region" description="H-T-H motif" evidence="5">
    <location>
        <begin position="25"/>
        <end position="44"/>
    </location>
</feature>
<dbReference type="InterPro" id="IPR036271">
    <property type="entry name" value="Tet_transcr_reg_TetR-rel_C_sf"/>
</dbReference>